<name>A0A1M7GQ08_RUMFL</name>
<dbReference type="PANTHER" id="PTHR30050:SF4">
    <property type="entry name" value="ATP-BINDING PROTEIN RV3427C IN INSERTION SEQUENCE-RELATED"/>
    <property type="match status" value="1"/>
</dbReference>
<dbReference type="Pfam" id="PF01695">
    <property type="entry name" value="IstB_IS21"/>
    <property type="match status" value="1"/>
</dbReference>
<evidence type="ECO:0000256" key="2">
    <source>
        <dbReference type="ARBA" id="ARBA00022741"/>
    </source>
</evidence>
<sequence length="248" mass="28584">MNSVQKETIKLYAKQLRVPTFNNYDKVIRHLSADDGYEQFLIELMKQELAERSVTGQKRRIKAAKFPSMKTLDEFDMTRLENVSESTVRQLASCDFIKQRQNIVMIGNPGSGKTHMSIALGMNACEAGYRVKFYTAVNLAAELAEAVQMNRLSKLEKSLSKIDLLIIDELSYLTFNRYQSEMLFQIISERSERASVIITTNLEFSEWTQLFENEMMLAALIDRVTFRSFVLNMNCNSSYRIDSTMNND</sequence>
<dbReference type="NCBIfam" id="NF038214">
    <property type="entry name" value="IS21_help_AAA"/>
    <property type="match status" value="1"/>
</dbReference>
<accession>A0A1M7GQ08</accession>
<dbReference type="SUPFAM" id="SSF52540">
    <property type="entry name" value="P-loop containing nucleoside triphosphate hydrolases"/>
    <property type="match status" value="1"/>
</dbReference>
<dbReference type="OrthoDB" id="9776217at2"/>
<proteinExistence type="inferred from homology"/>
<dbReference type="RefSeq" id="WP_072948211.1">
    <property type="nucleotide sequence ID" value="NZ_FRCT01000001.1"/>
</dbReference>
<dbReference type="InterPro" id="IPR027417">
    <property type="entry name" value="P-loop_NTPase"/>
</dbReference>
<protein>
    <submittedName>
        <fullName evidence="5">DNA replication protein DnaC</fullName>
    </submittedName>
</protein>
<dbReference type="PIRSF" id="PIRSF003073">
    <property type="entry name" value="DNAC_TnpB_IstB"/>
    <property type="match status" value="1"/>
</dbReference>
<reference evidence="5 6" key="1">
    <citation type="submission" date="2016-11" db="EMBL/GenBank/DDBJ databases">
        <authorList>
            <person name="Jaros S."/>
            <person name="Januszkiewicz K."/>
            <person name="Wedrychowicz H."/>
        </authorList>
    </citation>
    <scope>NUCLEOTIDE SEQUENCE [LARGE SCALE GENOMIC DNA]</scope>
    <source>
        <strain evidence="5 6">Y1</strain>
    </source>
</reference>
<dbReference type="SMART" id="SM00382">
    <property type="entry name" value="AAA"/>
    <property type="match status" value="1"/>
</dbReference>
<dbReference type="CDD" id="cd00009">
    <property type="entry name" value="AAA"/>
    <property type="match status" value="1"/>
</dbReference>
<feature type="domain" description="AAA+ ATPase" evidence="4">
    <location>
        <begin position="99"/>
        <end position="231"/>
    </location>
</feature>
<dbReference type="PANTHER" id="PTHR30050">
    <property type="entry name" value="CHROMOSOMAL REPLICATION INITIATOR PROTEIN DNAA"/>
    <property type="match status" value="1"/>
</dbReference>
<dbReference type="GO" id="GO:0006260">
    <property type="term" value="P:DNA replication"/>
    <property type="evidence" value="ECO:0007669"/>
    <property type="project" value="TreeGrafter"/>
</dbReference>
<comment type="similarity">
    <text evidence="1">Belongs to the IS21/IS1162 putative ATP-binding protein family.</text>
</comment>
<organism evidence="5 6">
    <name type="scientific">Ruminococcus flavefaciens</name>
    <dbReference type="NCBI Taxonomy" id="1265"/>
    <lineage>
        <taxon>Bacteria</taxon>
        <taxon>Bacillati</taxon>
        <taxon>Bacillota</taxon>
        <taxon>Clostridia</taxon>
        <taxon>Eubacteriales</taxon>
        <taxon>Oscillospiraceae</taxon>
        <taxon>Ruminococcus</taxon>
    </lineage>
</organism>
<dbReference type="InterPro" id="IPR047661">
    <property type="entry name" value="IstB"/>
</dbReference>
<dbReference type="AlphaFoldDB" id="A0A1M7GQ08"/>
<keyword evidence="2" id="KW-0547">Nucleotide-binding</keyword>
<keyword evidence="3" id="KW-0067">ATP-binding</keyword>
<dbReference type="InterPro" id="IPR002611">
    <property type="entry name" value="IstB_ATP-bd"/>
</dbReference>
<dbReference type="Proteomes" id="UP000184394">
    <property type="component" value="Unassembled WGS sequence"/>
</dbReference>
<dbReference type="InterPro" id="IPR028350">
    <property type="entry name" value="DNAC/IstB-like"/>
</dbReference>
<dbReference type="Gene3D" id="3.40.50.300">
    <property type="entry name" value="P-loop containing nucleotide triphosphate hydrolases"/>
    <property type="match status" value="1"/>
</dbReference>
<dbReference type="GO" id="GO:0005524">
    <property type="term" value="F:ATP binding"/>
    <property type="evidence" value="ECO:0007669"/>
    <property type="project" value="UniProtKB-KW"/>
</dbReference>
<evidence type="ECO:0000256" key="1">
    <source>
        <dbReference type="ARBA" id="ARBA00008059"/>
    </source>
</evidence>
<evidence type="ECO:0000313" key="5">
    <source>
        <dbReference type="EMBL" id="SHM18454.1"/>
    </source>
</evidence>
<gene>
    <name evidence="5" type="ORF">SAMN04487860_101433</name>
</gene>
<dbReference type="InterPro" id="IPR003593">
    <property type="entry name" value="AAA+_ATPase"/>
</dbReference>
<evidence type="ECO:0000259" key="4">
    <source>
        <dbReference type="SMART" id="SM00382"/>
    </source>
</evidence>
<evidence type="ECO:0000256" key="3">
    <source>
        <dbReference type="ARBA" id="ARBA00022840"/>
    </source>
</evidence>
<evidence type="ECO:0000313" key="6">
    <source>
        <dbReference type="Proteomes" id="UP000184394"/>
    </source>
</evidence>
<dbReference type="EMBL" id="FRCT01000001">
    <property type="protein sequence ID" value="SHM18454.1"/>
    <property type="molecule type" value="Genomic_DNA"/>
</dbReference>